<dbReference type="InterPro" id="IPR020617">
    <property type="entry name" value="Thiolase_C"/>
</dbReference>
<evidence type="ECO:0000256" key="8">
    <source>
        <dbReference type="ARBA" id="ARBA00023315"/>
    </source>
</evidence>
<dbReference type="CDD" id="cd00751">
    <property type="entry name" value="thiolase"/>
    <property type="match status" value="1"/>
</dbReference>
<proteinExistence type="inferred from homology"/>
<dbReference type="Gene3D" id="3.40.47.10">
    <property type="match status" value="1"/>
</dbReference>
<feature type="domain" description="Thiolase C-terminal" evidence="12">
    <location>
        <begin position="269"/>
        <end position="391"/>
    </location>
</feature>
<evidence type="ECO:0000259" key="11">
    <source>
        <dbReference type="Pfam" id="PF00108"/>
    </source>
</evidence>
<reference evidence="13 14" key="1">
    <citation type="submission" date="2019-01" db="EMBL/GenBank/DDBJ databases">
        <authorList>
            <person name="Chen W.-M."/>
        </authorList>
    </citation>
    <scope>NUCLEOTIDE SEQUENCE [LARGE SCALE GENOMIC DNA]</scope>
    <source>
        <strain evidence="13 14">BBQ-12</strain>
    </source>
</reference>
<keyword evidence="4 10" id="KW-0808">Transferase</keyword>
<keyword evidence="6" id="KW-0809">Transit peptide</keyword>
<dbReference type="GO" id="GO:0003985">
    <property type="term" value="F:acetyl-CoA C-acetyltransferase activity"/>
    <property type="evidence" value="ECO:0007669"/>
    <property type="project" value="UniProtKB-EC"/>
</dbReference>
<name>A0A3S2V0N7_9FLAO</name>
<evidence type="ECO:0000256" key="9">
    <source>
        <dbReference type="PIRSR" id="PIRSR000429-1"/>
    </source>
</evidence>
<dbReference type="InterPro" id="IPR016039">
    <property type="entry name" value="Thiolase-like"/>
</dbReference>
<dbReference type="InterPro" id="IPR020613">
    <property type="entry name" value="Thiolase_CS"/>
</dbReference>
<comment type="subunit">
    <text evidence="2">Homotetramer.</text>
</comment>
<evidence type="ECO:0000256" key="6">
    <source>
        <dbReference type="ARBA" id="ARBA00022946"/>
    </source>
</evidence>
<evidence type="ECO:0000313" key="13">
    <source>
        <dbReference type="EMBL" id="RVT71707.1"/>
    </source>
</evidence>
<keyword evidence="14" id="KW-1185">Reference proteome</keyword>
<feature type="active site" description="Acyl-thioester intermediate" evidence="9">
    <location>
        <position position="89"/>
    </location>
</feature>
<evidence type="ECO:0000256" key="5">
    <source>
        <dbReference type="ARBA" id="ARBA00022723"/>
    </source>
</evidence>
<accession>A0A3S2V0N7</accession>
<dbReference type="InterPro" id="IPR020615">
    <property type="entry name" value="Thiolase_acyl_enz_int_AS"/>
</dbReference>
<dbReference type="PROSITE" id="PS00737">
    <property type="entry name" value="THIOLASE_2"/>
    <property type="match status" value="1"/>
</dbReference>
<gene>
    <name evidence="13" type="ORF">EOD40_16545</name>
</gene>
<protein>
    <recommendedName>
        <fullName evidence="3">acetyl-CoA C-acetyltransferase</fullName>
        <ecNumber evidence="3">2.3.1.9</ecNumber>
    </recommendedName>
</protein>
<dbReference type="NCBIfam" id="TIGR01930">
    <property type="entry name" value="AcCoA-C-Actrans"/>
    <property type="match status" value="1"/>
</dbReference>
<sequence length="392" mass="41235">MSKRVVIVSAVRTPIGSFMGALSNISAPKLGAAAIKGALDKINLDPALIDEVLMGNVIQAGVGQAPARQAAIYAGLNTTVPCTTINKVCASGMKSVMMAAQAIQAGDAEIIVAGGMENMSLIPHYTHLRNGTKFGPTTLIDGMQKDGLMDAYDNQAMGVYADLCATEYKISREEQDNYAIESYKRSAEAWESGKFNNEVVPVTVPQRKGDTIIVSKDEEFTNVKLDKIPTLNPVFSKDGTITAANASTINDGAAALILMSEEKAAELKLKPLAYIKSYADAAQEPKWFTTSPAKALPKALEKAGITINDVDFFEFNEAFSVVSLANIKILGLDSKKVNVNGGAVALGHPLGCSGARIIVSLLNVLEQNNAKIGAAAICNGGGGASAIVIERI</sequence>
<evidence type="ECO:0000313" key="14">
    <source>
        <dbReference type="Proteomes" id="UP000285211"/>
    </source>
</evidence>
<dbReference type="GO" id="GO:0046872">
    <property type="term" value="F:metal ion binding"/>
    <property type="evidence" value="ECO:0007669"/>
    <property type="project" value="UniProtKB-KW"/>
</dbReference>
<feature type="active site" description="Proton acceptor" evidence="9">
    <location>
        <position position="378"/>
    </location>
</feature>
<dbReference type="InterPro" id="IPR002155">
    <property type="entry name" value="Thiolase"/>
</dbReference>
<evidence type="ECO:0000256" key="7">
    <source>
        <dbReference type="ARBA" id="ARBA00022958"/>
    </source>
</evidence>
<dbReference type="InterPro" id="IPR020610">
    <property type="entry name" value="Thiolase_AS"/>
</dbReference>
<evidence type="ECO:0000256" key="3">
    <source>
        <dbReference type="ARBA" id="ARBA00012705"/>
    </source>
</evidence>
<dbReference type="PANTHER" id="PTHR18919:SF156">
    <property type="entry name" value="ACETYL-COA ACETYLTRANSFERASE, MITOCHONDRIAL"/>
    <property type="match status" value="1"/>
</dbReference>
<dbReference type="SUPFAM" id="SSF53901">
    <property type="entry name" value="Thiolase-like"/>
    <property type="match status" value="2"/>
</dbReference>
<keyword evidence="5" id="KW-0479">Metal-binding</keyword>
<comment type="caution">
    <text evidence="13">The sequence shown here is derived from an EMBL/GenBank/DDBJ whole genome shotgun (WGS) entry which is preliminary data.</text>
</comment>
<dbReference type="EMBL" id="SACJ01000015">
    <property type="protein sequence ID" value="RVT71707.1"/>
    <property type="molecule type" value="Genomic_DNA"/>
</dbReference>
<keyword evidence="7" id="KW-0630">Potassium</keyword>
<dbReference type="FunFam" id="3.40.47.10:FF:000007">
    <property type="entry name" value="acetyl-CoA acetyltransferase, mitochondrial"/>
    <property type="match status" value="1"/>
</dbReference>
<organism evidence="13 14">
    <name type="scientific">Flavobacterium sufflavum</name>
    <dbReference type="NCBI Taxonomy" id="1921138"/>
    <lineage>
        <taxon>Bacteria</taxon>
        <taxon>Pseudomonadati</taxon>
        <taxon>Bacteroidota</taxon>
        <taxon>Flavobacteriia</taxon>
        <taxon>Flavobacteriales</taxon>
        <taxon>Flavobacteriaceae</taxon>
        <taxon>Flavobacterium</taxon>
    </lineage>
</organism>
<dbReference type="InterPro" id="IPR020616">
    <property type="entry name" value="Thiolase_N"/>
</dbReference>
<dbReference type="Pfam" id="PF00108">
    <property type="entry name" value="Thiolase_N"/>
    <property type="match status" value="1"/>
</dbReference>
<feature type="active site" description="Proton acceptor" evidence="9">
    <location>
        <position position="348"/>
    </location>
</feature>
<dbReference type="Pfam" id="PF02803">
    <property type="entry name" value="Thiolase_C"/>
    <property type="match status" value="1"/>
</dbReference>
<dbReference type="Proteomes" id="UP000285211">
    <property type="component" value="Unassembled WGS sequence"/>
</dbReference>
<comment type="similarity">
    <text evidence="1 10">Belongs to the thiolase-like superfamily. Thiolase family.</text>
</comment>
<evidence type="ECO:0000259" key="12">
    <source>
        <dbReference type="Pfam" id="PF02803"/>
    </source>
</evidence>
<evidence type="ECO:0000256" key="10">
    <source>
        <dbReference type="RuleBase" id="RU003557"/>
    </source>
</evidence>
<dbReference type="GO" id="GO:0006635">
    <property type="term" value="P:fatty acid beta-oxidation"/>
    <property type="evidence" value="ECO:0007669"/>
    <property type="project" value="TreeGrafter"/>
</dbReference>
<dbReference type="PROSITE" id="PS00099">
    <property type="entry name" value="THIOLASE_3"/>
    <property type="match status" value="1"/>
</dbReference>
<dbReference type="PROSITE" id="PS00098">
    <property type="entry name" value="THIOLASE_1"/>
    <property type="match status" value="1"/>
</dbReference>
<dbReference type="AlphaFoldDB" id="A0A3S2V0N7"/>
<keyword evidence="8 10" id="KW-0012">Acyltransferase</keyword>
<dbReference type="OrthoDB" id="9764892at2"/>
<dbReference type="PANTHER" id="PTHR18919">
    <property type="entry name" value="ACETYL-COA C-ACYLTRANSFERASE"/>
    <property type="match status" value="1"/>
</dbReference>
<evidence type="ECO:0000256" key="4">
    <source>
        <dbReference type="ARBA" id="ARBA00022679"/>
    </source>
</evidence>
<dbReference type="PIRSF" id="PIRSF000429">
    <property type="entry name" value="Ac-CoA_Ac_transf"/>
    <property type="match status" value="1"/>
</dbReference>
<feature type="domain" description="Thiolase N-terminal" evidence="11">
    <location>
        <begin position="5"/>
        <end position="262"/>
    </location>
</feature>
<evidence type="ECO:0000256" key="1">
    <source>
        <dbReference type="ARBA" id="ARBA00010982"/>
    </source>
</evidence>
<evidence type="ECO:0000256" key="2">
    <source>
        <dbReference type="ARBA" id="ARBA00011881"/>
    </source>
</evidence>
<dbReference type="EC" id="2.3.1.9" evidence="3"/>
<dbReference type="RefSeq" id="WP_128197429.1">
    <property type="nucleotide sequence ID" value="NZ_SACJ01000015.1"/>
</dbReference>